<keyword evidence="1" id="KW-1133">Transmembrane helix</keyword>
<organism evidence="3">
    <name type="scientific">freshwater metagenome</name>
    <dbReference type="NCBI Taxonomy" id="449393"/>
    <lineage>
        <taxon>unclassified sequences</taxon>
        <taxon>metagenomes</taxon>
        <taxon>ecological metagenomes</taxon>
    </lineage>
</organism>
<protein>
    <submittedName>
        <fullName evidence="3">Unannotated protein</fullName>
    </submittedName>
</protein>
<accession>A0A6J6MSP2</accession>
<feature type="transmembrane region" description="Helical" evidence="1">
    <location>
        <begin position="341"/>
        <end position="367"/>
    </location>
</feature>
<dbReference type="PANTHER" id="PTHR23523">
    <property type="match status" value="1"/>
</dbReference>
<keyword evidence="1" id="KW-0472">Membrane</keyword>
<dbReference type="InterPro" id="IPR052524">
    <property type="entry name" value="MFS_Cyanate_Porter"/>
</dbReference>
<dbReference type="Pfam" id="PF07690">
    <property type="entry name" value="MFS_1"/>
    <property type="match status" value="1"/>
</dbReference>
<feature type="transmembrane region" description="Helical" evidence="1">
    <location>
        <begin position="106"/>
        <end position="129"/>
    </location>
</feature>
<sequence length="398" mass="41752">MISPQEPPARVPLAFAPMVGLVLVAANLRAAVSSVPEVIVDIRAELGWNDVALGALTTIPVLCMGVFALAVPAVSNRFGRGRTVAIALGILVCALLMRLLGAVPGVLYVSAFLAGVGIALAAGLVPGIVRERVPDAFGRATGIWSAVLMLGAGIGGALTVPIAIWTHSWTIALAFWAIPALVALIGWIVIERPTGGHERAPTSTVRLRALPWRNKTAWALTMFLSLNSVIFYSTVAWLAASYDERGWDQAAGGGLFGLLTVAMVAAAFVLPPLADRTRFRRSIYSFVVFISSVALLLIGLAPGFFTAGVLIVGGIGLGGTFALGLVLLSEYSEDAAAAARLTAMAFFVSYSLAALGPLLSGLILQLWDSWPMVYEFLAAVGLVQLLTVLPLKRGVLIR</sequence>
<dbReference type="InterPro" id="IPR036259">
    <property type="entry name" value="MFS_trans_sf"/>
</dbReference>
<feature type="transmembrane region" description="Helical" evidence="1">
    <location>
        <begin position="141"/>
        <end position="165"/>
    </location>
</feature>
<feature type="transmembrane region" description="Helical" evidence="1">
    <location>
        <begin position="282"/>
        <end position="301"/>
    </location>
</feature>
<gene>
    <name evidence="3" type="ORF">UFOPK2310_00960</name>
</gene>
<feature type="transmembrane region" description="Helical" evidence="1">
    <location>
        <begin position="12"/>
        <end position="31"/>
    </location>
</feature>
<name>A0A6J6MSP2_9ZZZZ</name>
<dbReference type="PANTHER" id="PTHR23523:SF2">
    <property type="entry name" value="2-NITROIMIDAZOLE TRANSPORTER"/>
    <property type="match status" value="1"/>
</dbReference>
<dbReference type="GO" id="GO:0022857">
    <property type="term" value="F:transmembrane transporter activity"/>
    <property type="evidence" value="ECO:0007669"/>
    <property type="project" value="InterPro"/>
</dbReference>
<feature type="transmembrane region" description="Helical" evidence="1">
    <location>
        <begin position="171"/>
        <end position="190"/>
    </location>
</feature>
<feature type="transmembrane region" description="Helical" evidence="1">
    <location>
        <begin position="250"/>
        <end position="270"/>
    </location>
</feature>
<evidence type="ECO:0000313" key="3">
    <source>
        <dbReference type="EMBL" id="CAB4676852.1"/>
    </source>
</evidence>
<feature type="domain" description="Major facilitator superfamily (MFS) profile" evidence="2">
    <location>
        <begin position="13"/>
        <end position="396"/>
    </location>
</feature>
<dbReference type="Gene3D" id="1.20.1250.20">
    <property type="entry name" value="MFS general substrate transporter like domains"/>
    <property type="match status" value="2"/>
</dbReference>
<feature type="transmembrane region" description="Helical" evidence="1">
    <location>
        <begin position="373"/>
        <end position="391"/>
    </location>
</feature>
<feature type="transmembrane region" description="Helical" evidence="1">
    <location>
        <begin position="51"/>
        <end position="71"/>
    </location>
</feature>
<dbReference type="SUPFAM" id="SSF103473">
    <property type="entry name" value="MFS general substrate transporter"/>
    <property type="match status" value="1"/>
</dbReference>
<feature type="transmembrane region" description="Helical" evidence="1">
    <location>
        <begin position="83"/>
        <end position="100"/>
    </location>
</feature>
<feature type="transmembrane region" description="Helical" evidence="1">
    <location>
        <begin position="216"/>
        <end position="238"/>
    </location>
</feature>
<reference evidence="3" key="1">
    <citation type="submission" date="2020-05" db="EMBL/GenBank/DDBJ databases">
        <authorList>
            <person name="Chiriac C."/>
            <person name="Salcher M."/>
            <person name="Ghai R."/>
            <person name="Kavagutti S V."/>
        </authorList>
    </citation>
    <scope>NUCLEOTIDE SEQUENCE</scope>
</reference>
<dbReference type="InterPro" id="IPR011701">
    <property type="entry name" value="MFS"/>
</dbReference>
<dbReference type="EMBL" id="CAEZWW010000111">
    <property type="protein sequence ID" value="CAB4676852.1"/>
    <property type="molecule type" value="Genomic_DNA"/>
</dbReference>
<feature type="transmembrane region" description="Helical" evidence="1">
    <location>
        <begin position="307"/>
        <end position="329"/>
    </location>
</feature>
<evidence type="ECO:0000259" key="2">
    <source>
        <dbReference type="PROSITE" id="PS50850"/>
    </source>
</evidence>
<evidence type="ECO:0000256" key="1">
    <source>
        <dbReference type="SAM" id="Phobius"/>
    </source>
</evidence>
<dbReference type="InterPro" id="IPR020846">
    <property type="entry name" value="MFS_dom"/>
</dbReference>
<proteinExistence type="predicted"/>
<keyword evidence="1" id="KW-0812">Transmembrane</keyword>
<dbReference type="AlphaFoldDB" id="A0A6J6MSP2"/>
<dbReference type="PROSITE" id="PS50850">
    <property type="entry name" value="MFS"/>
    <property type="match status" value="1"/>
</dbReference>